<dbReference type="AlphaFoldDB" id="A0A8T0IUW1"/>
<gene>
    <name evidence="1" type="ORF">KC19_2G170600</name>
</gene>
<dbReference type="Proteomes" id="UP000822688">
    <property type="component" value="Chromosome 2"/>
</dbReference>
<reference evidence="1" key="1">
    <citation type="submission" date="2020-06" db="EMBL/GenBank/DDBJ databases">
        <title>WGS assembly of Ceratodon purpureus strain R40.</title>
        <authorList>
            <person name="Carey S.B."/>
            <person name="Jenkins J."/>
            <person name="Shu S."/>
            <person name="Lovell J.T."/>
            <person name="Sreedasyam A."/>
            <person name="Maumus F."/>
            <person name="Tiley G.P."/>
            <person name="Fernandez-Pozo N."/>
            <person name="Barry K."/>
            <person name="Chen C."/>
            <person name="Wang M."/>
            <person name="Lipzen A."/>
            <person name="Daum C."/>
            <person name="Saski C.A."/>
            <person name="Payton A.C."/>
            <person name="Mcbreen J.C."/>
            <person name="Conrad R.E."/>
            <person name="Kollar L.M."/>
            <person name="Olsson S."/>
            <person name="Huttunen S."/>
            <person name="Landis J.B."/>
            <person name="Wickett N.J."/>
            <person name="Johnson M.G."/>
            <person name="Rensing S.A."/>
            <person name="Grimwood J."/>
            <person name="Schmutz J."/>
            <person name="Mcdaniel S.F."/>
        </authorList>
    </citation>
    <scope>NUCLEOTIDE SEQUENCE</scope>
    <source>
        <strain evidence="1">R40</strain>
    </source>
</reference>
<accession>A0A8T0IUW1</accession>
<evidence type="ECO:0000313" key="1">
    <source>
        <dbReference type="EMBL" id="KAG0587520.1"/>
    </source>
</evidence>
<keyword evidence="2" id="KW-1185">Reference proteome</keyword>
<comment type="caution">
    <text evidence="1">The sequence shown here is derived from an EMBL/GenBank/DDBJ whole genome shotgun (WGS) entry which is preliminary data.</text>
</comment>
<dbReference type="EMBL" id="CM026422">
    <property type="protein sequence ID" value="KAG0587520.1"/>
    <property type="molecule type" value="Genomic_DNA"/>
</dbReference>
<organism evidence="1 2">
    <name type="scientific">Ceratodon purpureus</name>
    <name type="common">Fire moss</name>
    <name type="synonym">Dicranum purpureum</name>
    <dbReference type="NCBI Taxonomy" id="3225"/>
    <lineage>
        <taxon>Eukaryota</taxon>
        <taxon>Viridiplantae</taxon>
        <taxon>Streptophyta</taxon>
        <taxon>Embryophyta</taxon>
        <taxon>Bryophyta</taxon>
        <taxon>Bryophytina</taxon>
        <taxon>Bryopsida</taxon>
        <taxon>Dicranidae</taxon>
        <taxon>Pseudoditrichales</taxon>
        <taxon>Ditrichaceae</taxon>
        <taxon>Ceratodon</taxon>
    </lineage>
</organism>
<sequence>MITSKSDIVQQINNSIKQEVNQINRRTTLQVSELQRTTCGYKMHCNMTLPNDKTQAVEKRTQRHTDFIRTIFFSERNVCKVLRETSVGKRCASSKLKANGAKSV</sequence>
<name>A0A8T0IUW1_CERPU</name>
<proteinExistence type="predicted"/>
<evidence type="ECO:0000313" key="2">
    <source>
        <dbReference type="Proteomes" id="UP000822688"/>
    </source>
</evidence>
<protein>
    <submittedName>
        <fullName evidence="1">Uncharacterized protein</fullName>
    </submittedName>
</protein>